<keyword evidence="8 9" id="KW-0472">Membrane</keyword>
<keyword evidence="7 9" id="KW-1133">Transmembrane helix</keyword>
<dbReference type="EMBL" id="CP029287">
    <property type="protein sequence ID" value="AWR98753.1"/>
    <property type="molecule type" value="Genomic_DNA"/>
</dbReference>
<dbReference type="InterPro" id="IPR029044">
    <property type="entry name" value="Nucleotide-diphossugar_trans"/>
</dbReference>
<reference evidence="11" key="1">
    <citation type="submission" date="2018-05" db="EMBL/GenBank/DDBJ databases">
        <title>Complete Genome Sequences of Extremely Thermoacidophilic, Metal-Mobilizing Type-Strain Members of the Archaeal Family Sulfolobaceae: Acidianus brierleyi DSM-1651T, Acidianus sulfidivorans DSM-18786T, Metallosphaera hakonensis DSM-7519T, and Metallosphaera prunae DSM-10039T.</title>
        <authorList>
            <person name="Counts J.A."/>
            <person name="Kelly R.M."/>
        </authorList>
    </citation>
    <scope>NUCLEOTIDE SEQUENCE [LARGE SCALE GENOMIC DNA]</scope>
    <source>
        <strain evidence="11">HO1-1</strain>
    </source>
</reference>
<keyword evidence="5 11" id="KW-0808">Transferase</keyword>
<evidence type="ECO:0000256" key="5">
    <source>
        <dbReference type="ARBA" id="ARBA00022679"/>
    </source>
</evidence>
<feature type="transmembrane region" description="Helical" evidence="9">
    <location>
        <begin position="305"/>
        <end position="326"/>
    </location>
</feature>
<keyword evidence="12" id="KW-1185">Reference proteome</keyword>
<dbReference type="SUPFAM" id="SSF53448">
    <property type="entry name" value="Nucleotide-diphospho-sugar transferases"/>
    <property type="match status" value="1"/>
</dbReference>
<comment type="pathway">
    <text evidence="2">Lipid metabolism; sphingolipid metabolism.</text>
</comment>
<dbReference type="RefSeq" id="WP_110368838.1">
    <property type="nucleotide sequence ID" value="NZ_CP029287.2"/>
</dbReference>
<dbReference type="KEGG" id="mhk:DFR87_02570"/>
<name>A0A2U9IS18_9CREN</name>
<dbReference type="PANTHER" id="PTHR12726">
    <property type="entry name" value="CERAMIDE GLUCOSYLTRANSFERASE"/>
    <property type="match status" value="1"/>
</dbReference>
<evidence type="ECO:0000313" key="11">
    <source>
        <dbReference type="EMBL" id="AWR98753.1"/>
    </source>
</evidence>
<dbReference type="GO" id="GO:0006679">
    <property type="term" value="P:glucosylceramide biosynthetic process"/>
    <property type="evidence" value="ECO:0007669"/>
    <property type="project" value="TreeGrafter"/>
</dbReference>
<dbReference type="OrthoDB" id="27596at2157"/>
<evidence type="ECO:0000256" key="1">
    <source>
        <dbReference type="ARBA" id="ARBA00004141"/>
    </source>
</evidence>
<dbReference type="Pfam" id="PF00535">
    <property type="entry name" value="Glycos_transf_2"/>
    <property type="match status" value="1"/>
</dbReference>
<sequence length="342" mass="39395">MILEILAVLSVLADILILLQIWREDSLFKYRGTYCKPVSIIVPIRGEDPGLENNVKSLKNQDYPCPYEVIYVVDPDQPWLAERLKGLGVKVVITSHQCSCSGKIRAQITGLKESVNEVVVFADSDTTYPNTWLREMVGNLDKYTAVTTFPWPSPLRFSLSNLIRAGFWTLGFESQASGGTFLWGGSMSFKREFFDEEVIRELSSELCDDCTLTRIVRRRGGRIAFNPSVIPLNVYDERDLWRWSTRQVVTVIKYSNRGAKAFLVIGFFMVLFLIAFLLSLNWIFLTPLLLWVVKNLLRSRNLGKHSYIPSIMSLVGLYFGWIKLILDWRKREVIWRGRNYSL</sequence>
<accession>A0A2U9IS18</accession>
<protein>
    <submittedName>
        <fullName evidence="11">Glycosyl transferase family 2</fullName>
    </submittedName>
</protein>
<comment type="pathway">
    <text evidence="3">Sphingolipid metabolism.</text>
</comment>
<evidence type="ECO:0000256" key="9">
    <source>
        <dbReference type="SAM" id="Phobius"/>
    </source>
</evidence>
<evidence type="ECO:0000256" key="6">
    <source>
        <dbReference type="ARBA" id="ARBA00022692"/>
    </source>
</evidence>
<gene>
    <name evidence="11" type="ORF">DFR87_02570</name>
</gene>
<keyword evidence="4" id="KW-0328">Glycosyltransferase</keyword>
<evidence type="ECO:0000256" key="2">
    <source>
        <dbReference type="ARBA" id="ARBA00004760"/>
    </source>
</evidence>
<evidence type="ECO:0000259" key="10">
    <source>
        <dbReference type="Pfam" id="PF00535"/>
    </source>
</evidence>
<dbReference type="AlphaFoldDB" id="A0A2U9IS18"/>
<dbReference type="GO" id="GO:0008120">
    <property type="term" value="F:ceramide glucosyltransferase activity"/>
    <property type="evidence" value="ECO:0007669"/>
    <property type="project" value="TreeGrafter"/>
</dbReference>
<proteinExistence type="predicted"/>
<organism evidence="11 12">
    <name type="scientific">Metallosphaera hakonensis JCM 8857 = DSM 7519</name>
    <dbReference type="NCBI Taxonomy" id="1293036"/>
    <lineage>
        <taxon>Archaea</taxon>
        <taxon>Thermoproteota</taxon>
        <taxon>Thermoprotei</taxon>
        <taxon>Sulfolobales</taxon>
        <taxon>Sulfolobaceae</taxon>
        <taxon>Metallosphaera</taxon>
    </lineage>
</organism>
<feature type="domain" description="Glycosyltransferase 2-like" evidence="10">
    <location>
        <begin position="39"/>
        <end position="195"/>
    </location>
</feature>
<evidence type="ECO:0000256" key="7">
    <source>
        <dbReference type="ARBA" id="ARBA00022989"/>
    </source>
</evidence>
<dbReference type="PANTHER" id="PTHR12726:SF0">
    <property type="entry name" value="CERAMIDE GLUCOSYLTRANSFERASE"/>
    <property type="match status" value="1"/>
</dbReference>
<dbReference type="GeneID" id="36834190"/>
<dbReference type="STRING" id="1293036.GCA_001315825_01449"/>
<evidence type="ECO:0000256" key="8">
    <source>
        <dbReference type="ARBA" id="ARBA00023136"/>
    </source>
</evidence>
<dbReference type="Proteomes" id="UP000247586">
    <property type="component" value="Chromosome"/>
</dbReference>
<evidence type="ECO:0000256" key="4">
    <source>
        <dbReference type="ARBA" id="ARBA00022676"/>
    </source>
</evidence>
<dbReference type="Gene3D" id="3.90.550.10">
    <property type="entry name" value="Spore Coat Polysaccharide Biosynthesis Protein SpsA, Chain A"/>
    <property type="match status" value="1"/>
</dbReference>
<comment type="subcellular location">
    <subcellularLocation>
        <location evidence="1">Membrane</location>
        <topology evidence="1">Multi-pass membrane protein</topology>
    </subcellularLocation>
</comment>
<dbReference type="GO" id="GO:0016020">
    <property type="term" value="C:membrane"/>
    <property type="evidence" value="ECO:0007669"/>
    <property type="project" value="UniProtKB-SubCell"/>
</dbReference>
<feature type="transmembrane region" description="Helical" evidence="9">
    <location>
        <begin position="6"/>
        <end position="22"/>
    </location>
</feature>
<feature type="transmembrane region" description="Helical" evidence="9">
    <location>
        <begin position="261"/>
        <end position="285"/>
    </location>
</feature>
<evidence type="ECO:0000313" key="12">
    <source>
        <dbReference type="Proteomes" id="UP000247586"/>
    </source>
</evidence>
<dbReference type="InterPro" id="IPR025993">
    <property type="entry name" value="Ceramide_glucosylTrfase"/>
</dbReference>
<dbReference type="InterPro" id="IPR001173">
    <property type="entry name" value="Glyco_trans_2-like"/>
</dbReference>
<keyword evidence="6 9" id="KW-0812">Transmembrane</keyword>
<evidence type="ECO:0000256" key="3">
    <source>
        <dbReference type="ARBA" id="ARBA00004991"/>
    </source>
</evidence>